<feature type="transmembrane region" description="Helical" evidence="12">
    <location>
        <begin position="57"/>
        <end position="78"/>
    </location>
</feature>
<feature type="transmembrane region" description="Helical" evidence="12">
    <location>
        <begin position="32"/>
        <end position="50"/>
    </location>
</feature>
<evidence type="ECO:0000256" key="12">
    <source>
        <dbReference type="SAM" id="Phobius"/>
    </source>
</evidence>
<evidence type="ECO:0000256" key="8">
    <source>
        <dbReference type="ARBA" id="ARBA00022989"/>
    </source>
</evidence>
<sequence length="280" mass="31503">MKKEHIEHSQEKESLNNERNKLLYHLQDLLDGPMVVLGFIWLALLIIDLIKGLNPFLQAFSTLIWVLFILDFGLQFMLAPAKLAFMKSNVLTVISLLVPAFRIFRLARAFRLIRSLRAVRGLRLVRVVGSLNRGLNSLGTSMSRRGFGYVMSSSLLVTLLGSVGMYVFENEVPSGFKSYGEAFWWTLMLLSSLGSEYWPQTPEGRILCFLLALYGLAVFGYFTATLATYFMGRDAENEKAELAGAKQIAELQQEVAALRDEIKALLVQKTSDKSNNHPAE</sequence>
<feature type="domain" description="Ion transport" evidence="13">
    <location>
        <begin position="35"/>
        <end position="230"/>
    </location>
</feature>
<dbReference type="RefSeq" id="WP_150087749.1">
    <property type="nucleotide sequence ID" value="NZ_VWSF01000004.1"/>
</dbReference>
<keyword evidence="5" id="KW-0631">Potassium channel</keyword>
<feature type="transmembrane region" description="Helical" evidence="12">
    <location>
        <begin position="147"/>
        <end position="167"/>
    </location>
</feature>
<gene>
    <name evidence="14" type="ORF">F0145_07785</name>
</gene>
<keyword evidence="9" id="KW-0406">Ion transport</keyword>
<evidence type="ECO:0000256" key="10">
    <source>
        <dbReference type="ARBA" id="ARBA00023136"/>
    </source>
</evidence>
<dbReference type="InterPro" id="IPR027359">
    <property type="entry name" value="Volt_channel_dom_sf"/>
</dbReference>
<evidence type="ECO:0000256" key="1">
    <source>
        <dbReference type="ARBA" id="ARBA00004141"/>
    </source>
</evidence>
<evidence type="ECO:0000256" key="5">
    <source>
        <dbReference type="ARBA" id="ARBA00022826"/>
    </source>
</evidence>
<protein>
    <submittedName>
        <fullName evidence="14">Ion transporter</fullName>
    </submittedName>
</protein>
<comment type="caution">
    <text evidence="14">The sequence shown here is derived from an EMBL/GenBank/DDBJ whole genome shotgun (WGS) entry which is preliminary data.</text>
</comment>
<proteinExistence type="predicted"/>
<comment type="subcellular location">
    <subcellularLocation>
        <location evidence="1">Membrane</location>
        <topology evidence="1">Multi-pass membrane protein</topology>
    </subcellularLocation>
</comment>
<evidence type="ECO:0000256" key="6">
    <source>
        <dbReference type="ARBA" id="ARBA00022882"/>
    </source>
</evidence>
<dbReference type="Gene3D" id="1.10.287.70">
    <property type="match status" value="1"/>
</dbReference>
<accession>A0A5M6DJZ7</accession>
<dbReference type="GO" id="GO:0005249">
    <property type="term" value="F:voltage-gated potassium channel activity"/>
    <property type="evidence" value="ECO:0007669"/>
    <property type="project" value="InterPro"/>
</dbReference>
<evidence type="ECO:0000256" key="2">
    <source>
        <dbReference type="ARBA" id="ARBA00022448"/>
    </source>
</evidence>
<feature type="transmembrane region" description="Helical" evidence="12">
    <location>
        <begin position="206"/>
        <end position="231"/>
    </location>
</feature>
<evidence type="ECO:0000256" key="3">
    <source>
        <dbReference type="ARBA" id="ARBA00022538"/>
    </source>
</evidence>
<feature type="transmembrane region" description="Helical" evidence="12">
    <location>
        <begin position="84"/>
        <end position="104"/>
    </location>
</feature>
<dbReference type="Gene3D" id="1.20.120.350">
    <property type="entry name" value="Voltage-gated potassium channels. Chain C"/>
    <property type="match status" value="1"/>
</dbReference>
<dbReference type="InterPro" id="IPR028325">
    <property type="entry name" value="VG_K_chnl"/>
</dbReference>
<dbReference type="InterPro" id="IPR005821">
    <property type="entry name" value="Ion_trans_dom"/>
</dbReference>
<evidence type="ECO:0000256" key="4">
    <source>
        <dbReference type="ARBA" id="ARBA00022692"/>
    </source>
</evidence>
<keyword evidence="6" id="KW-0851">Voltage-gated channel</keyword>
<name>A0A5M6DJZ7_9BACT</name>
<evidence type="ECO:0000256" key="7">
    <source>
        <dbReference type="ARBA" id="ARBA00022958"/>
    </source>
</evidence>
<keyword evidence="8 12" id="KW-1133">Transmembrane helix</keyword>
<evidence type="ECO:0000259" key="13">
    <source>
        <dbReference type="Pfam" id="PF00520"/>
    </source>
</evidence>
<dbReference type="SUPFAM" id="SSF81324">
    <property type="entry name" value="Voltage-gated potassium channels"/>
    <property type="match status" value="1"/>
</dbReference>
<organism evidence="14 15">
    <name type="scientific">Adhaeribacter rhizoryzae</name>
    <dbReference type="NCBI Taxonomy" id="2607907"/>
    <lineage>
        <taxon>Bacteria</taxon>
        <taxon>Pseudomonadati</taxon>
        <taxon>Bacteroidota</taxon>
        <taxon>Cytophagia</taxon>
        <taxon>Cytophagales</taxon>
        <taxon>Hymenobacteraceae</taxon>
        <taxon>Adhaeribacter</taxon>
    </lineage>
</organism>
<keyword evidence="3" id="KW-0633">Potassium transport</keyword>
<dbReference type="GO" id="GO:0001508">
    <property type="term" value="P:action potential"/>
    <property type="evidence" value="ECO:0007669"/>
    <property type="project" value="TreeGrafter"/>
</dbReference>
<evidence type="ECO:0000256" key="11">
    <source>
        <dbReference type="ARBA" id="ARBA00023303"/>
    </source>
</evidence>
<keyword evidence="2" id="KW-0813">Transport</keyword>
<dbReference type="PANTHER" id="PTHR11537">
    <property type="entry name" value="VOLTAGE-GATED POTASSIUM CHANNEL"/>
    <property type="match status" value="1"/>
</dbReference>
<keyword evidence="7" id="KW-0630">Potassium</keyword>
<dbReference type="PANTHER" id="PTHR11537:SF254">
    <property type="entry name" value="POTASSIUM VOLTAGE-GATED CHANNEL PROTEIN SHAB"/>
    <property type="match status" value="1"/>
</dbReference>
<dbReference type="Proteomes" id="UP000323426">
    <property type="component" value="Unassembled WGS sequence"/>
</dbReference>
<evidence type="ECO:0000313" key="14">
    <source>
        <dbReference type="EMBL" id="KAA5547831.1"/>
    </source>
</evidence>
<keyword evidence="11" id="KW-0407">Ion channel</keyword>
<dbReference type="Pfam" id="PF00520">
    <property type="entry name" value="Ion_trans"/>
    <property type="match status" value="1"/>
</dbReference>
<dbReference type="GO" id="GO:0008076">
    <property type="term" value="C:voltage-gated potassium channel complex"/>
    <property type="evidence" value="ECO:0007669"/>
    <property type="project" value="InterPro"/>
</dbReference>
<reference evidence="14 15" key="1">
    <citation type="submission" date="2019-09" db="EMBL/GenBank/DDBJ databases">
        <title>Genome sequence and assembly of Adhaeribacter sp.</title>
        <authorList>
            <person name="Chhetri G."/>
        </authorList>
    </citation>
    <scope>NUCLEOTIDE SEQUENCE [LARGE SCALE GENOMIC DNA]</scope>
    <source>
        <strain evidence="14 15">DK36</strain>
    </source>
</reference>
<dbReference type="AlphaFoldDB" id="A0A5M6DJZ7"/>
<keyword evidence="15" id="KW-1185">Reference proteome</keyword>
<keyword evidence="10 12" id="KW-0472">Membrane</keyword>
<dbReference type="Gene3D" id="1.20.5.110">
    <property type="match status" value="1"/>
</dbReference>
<evidence type="ECO:0000313" key="15">
    <source>
        <dbReference type="Proteomes" id="UP000323426"/>
    </source>
</evidence>
<evidence type="ECO:0000256" key="9">
    <source>
        <dbReference type="ARBA" id="ARBA00023065"/>
    </source>
</evidence>
<dbReference type="EMBL" id="VWSF01000004">
    <property type="protein sequence ID" value="KAA5547831.1"/>
    <property type="molecule type" value="Genomic_DNA"/>
</dbReference>
<keyword evidence="4 12" id="KW-0812">Transmembrane</keyword>